<evidence type="ECO:0000259" key="1">
    <source>
        <dbReference type="SMART" id="SM00481"/>
    </source>
</evidence>
<feature type="domain" description="Polymerase/histidinol phosphatase N-terminal" evidence="1">
    <location>
        <begin position="3"/>
        <end position="62"/>
    </location>
</feature>
<organism evidence="2 3">
    <name type="scientific">Thermosipho japonicus</name>
    <dbReference type="NCBI Taxonomy" id="90323"/>
    <lineage>
        <taxon>Bacteria</taxon>
        <taxon>Thermotogati</taxon>
        <taxon>Thermotogota</taxon>
        <taxon>Thermotogae</taxon>
        <taxon>Thermotogales</taxon>
        <taxon>Fervidobacteriaceae</taxon>
        <taxon>Thermosipho</taxon>
    </lineage>
</organism>
<sequence>MIVDFHMHSTASDGTLNPKELVALVKERKIEYFSLTDHDTIDGVKQIKEKNFIPGVEISVEHPTTLHILGYGFDINNEKLNKVLDQLKQYRYERNVKMVEKARALGFDITLEELLEEANGTLIGRPHFASLLLKKGYVEDRKEAFEKYLKRGMPLYEDKKRLDLESAIEIITQADGIAVFAHPYQTSKDTDEIEKLLKKMVELGLKGIEVYYSKHTKDMIETYKKLAKRYNLVKTAGSDFHGQNTPDIEPGIEIDKEKIEGFLSLF</sequence>
<dbReference type="InterPro" id="IPR016195">
    <property type="entry name" value="Pol/histidinol_Pase-like"/>
</dbReference>
<dbReference type="PANTHER" id="PTHR42924">
    <property type="entry name" value="EXONUCLEASE"/>
    <property type="match status" value="1"/>
</dbReference>
<dbReference type="InterPro" id="IPR004013">
    <property type="entry name" value="PHP_dom"/>
</dbReference>
<dbReference type="PANTHER" id="PTHR42924:SF3">
    <property type="entry name" value="POLYMERASE_HISTIDINOL PHOSPHATASE N-TERMINAL DOMAIN-CONTAINING PROTEIN"/>
    <property type="match status" value="1"/>
</dbReference>
<name>A0A841GSQ2_9BACT</name>
<dbReference type="InterPro" id="IPR052018">
    <property type="entry name" value="PHP_domain"/>
</dbReference>
<dbReference type="SMART" id="SM00481">
    <property type="entry name" value="POLIIIAc"/>
    <property type="match status" value="1"/>
</dbReference>
<dbReference type="GO" id="GO:0035312">
    <property type="term" value="F:5'-3' DNA exonuclease activity"/>
    <property type="evidence" value="ECO:0007669"/>
    <property type="project" value="TreeGrafter"/>
</dbReference>
<dbReference type="Proteomes" id="UP000555828">
    <property type="component" value="Unassembled WGS sequence"/>
</dbReference>
<reference evidence="2 3" key="1">
    <citation type="submission" date="2020-08" db="EMBL/GenBank/DDBJ databases">
        <title>Genomic Encyclopedia of Type Strains, Phase IV (KMG-IV): sequencing the most valuable type-strain genomes for metagenomic binning, comparative biology and taxonomic classification.</title>
        <authorList>
            <person name="Goeker M."/>
        </authorList>
    </citation>
    <scope>NUCLEOTIDE SEQUENCE [LARGE SCALE GENOMIC DNA]</scope>
    <source>
        <strain evidence="2 3">DSM 13481</strain>
    </source>
</reference>
<dbReference type="GO" id="GO:0004534">
    <property type="term" value="F:5'-3' RNA exonuclease activity"/>
    <property type="evidence" value="ECO:0007669"/>
    <property type="project" value="TreeGrafter"/>
</dbReference>
<gene>
    <name evidence="2" type="ORF">HNP65_001281</name>
</gene>
<dbReference type="EMBL" id="JACHEX010000003">
    <property type="protein sequence ID" value="MBB6062829.1"/>
    <property type="molecule type" value="Genomic_DNA"/>
</dbReference>
<dbReference type="Gene3D" id="3.20.20.140">
    <property type="entry name" value="Metal-dependent hydrolases"/>
    <property type="match status" value="1"/>
</dbReference>
<comment type="caution">
    <text evidence="2">The sequence shown here is derived from an EMBL/GenBank/DDBJ whole genome shotgun (WGS) entry which is preliminary data.</text>
</comment>
<accession>A0A841GSQ2</accession>
<evidence type="ECO:0000313" key="3">
    <source>
        <dbReference type="Proteomes" id="UP000555828"/>
    </source>
</evidence>
<dbReference type="InterPro" id="IPR003141">
    <property type="entry name" value="Pol/His_phosphatase_N"/>
</dbReference>
<keyword evidence="3" id="KW-1185">Reference proteome</keyword>
<evidence type="ECO:0000313" key="2">
    <source>
        <dbReference type="EMBL" id="MBB6062829.1"/>
    </source>
</evidence>
<protein>
    <recommendedName>
        <fullName evidence="1">Polymerase/histidinol phosphatase N-terminal domain-containing protein</fullName>
    </recommendedName>
</protein>
<dbReference type="CDD" id="cd07438">
    <property type="entry name" value="PHP_HisPPase_AMP"/>
    <property type="match status" value="1"/>
</dbReference>
<dbReference type="Pfam" id="PF02811">
    <property type="entry name" value="PHP"/>
    <property type="match status" value="1"/>
</dbReference>
<dbReference type="Gene3D" id="1.10.150.650">
    <property type="match status" value="1"/>
</dbReference>
<dbReference type="SUPFAM" id="SSF89550">
    <property type="entry name" value="PHP domain-like"/>
    <property type="match status" value="1"/>
</dbReference>
<proteinExistence type="predicted"/>
<dbReference type="AlphaFoldDB" id="A0A841GSQ2"/>